<accession>A0A8I2C897</accession>
<proteinExistence type="predicted"/>
<organism evidence="2 3">
    <name type="scientific">Bradyrhizobium elkanii</name>
    <dbReference type="NCBI Taxonomy" id="29448"/>
    <lineage>
        <taxon>Bacteria</taxon>
        <taxon>Pseudomonadati</taxon>
        <taxon>Pseudomonadota</taxon>
        <taxon>Alphaproteobacteria</taxon>
        <taxon>Hyphomicrobiales</taxon>
        <taxon>Nitrobacteraceae</taxon>
        <taxon>Bradyrhizobium</taxon>
    </lineage>
</organism>
<dbReference type="Gene3D" id="3.40.50.300">
    <property type="entry name" value="P-loop containing nucleotide triphosphate hydrolases"/>
    <property type="match status" value="2"/>
</dbReference>
<dbReference type="RefSeq" id="WP_172648154.1">
    <property type="nucleotide sequence ID" value="NZ_JAFICZ010000001.1"/>
</dbReference>
<dbReference type="SUPFAM" id="SSF52540">
    <property type="entry name" value="P-loop containing nucleoside triphosphate hydrolases"/>
    <property type="match status" value="1"/>
</dbReference>
<evidence type="ECO:0000259" key="1">
    <source>
        <dbReference type="Pfam" id="PF05872"/>
    </source>
</evidence>
<dbReference type="PANTHER" id="PTHR30121:SF6">
    <property type="entry name" value="SLR6007 PROTEIN"/>
    <property type="match status" value="1"/>
</dbReference>
<reference evidence="2" key="1">
    <citation type="submission" date="2021-02" db="EMBL/GenBank/DDBJ databases">
        <title>Genomic Encyclopedia of Type Strains, Phase IV (KMG-V): Genome sequencing to study the core and pangenomes of soil and plant-associated prokaryotes.</title>
        <authorList>
            <person name="Whitman W."/>
        </authorList>
    </citation>
    <scope>NUCLEOTIDE SEQUENCE</scope>
    <source>
        <strain evidence="2">USDA 406</strain>
    </source>
</reference>
<dbReference type="InterPro" id="IPR027417">
    <property type="entry name" value="P-loop_NTPase"/>
</dbReference>
<protein>
    <submittedName>
        <fullName evidence="2">DNA helicase HerA-like ATPase</fullName>
    </submittedName>
</protein>
<feature type="domain" description="Helicase HerA-like C-terminal" evidence="1">
    <location>
        <begin position="20"/>
        <end position="523"/>
    </location>
</feature>
<gene>
    <name evidence="2" type="ORF">JOH49_008622</name>
</gene>
<dbReference type="InterPro" id="IPR033186">
    <property type="entry name" value="HerA_C"/>
</dbReference>
<dbReference type="Proteomes" id="UP000673383">
    <property type="component" value="Unassembled WGS sequence"/>
</dbReference>
<name>A0A8I2C897_BRAEL</name>
<dbReference type="InterPro" id="IPR051162">
    <property type="entry name" value="T4SS_component"/>
</dbReference>
<comment type="caution">
    <text evidence="2">The sequence shown here is derived from an EMBL/GenBank/DDBJ whole genome shotgun (WGS) entry which is preliminary data.</text>
</comment>
<dbReference type="GO" id="GO:0004386">
    <property type="term" value="F:helicase activity"/>
    <property type="evidence" value="ECO:0007669"/>
    <property type="project" value="UniProtKB-KW"/>
</dbReference>
<dbReference type="PANTHER" id="PTHR30121">
    <property type="entry name" value="UNCHARACTERIZED PROTEIN YJGR-RELATED"/>
    <property type="match status" value="1"/>
</dbReference>
<dbReference type="EMBL" id="JAFICZ010000001">
    <property type="protein sequence ID" value="MBP1298869.1"/>
    <property type="molecule type" value="Genomic_DNA"/>
</dbReference>
<keyword evidence="2" id="KW-0547">Nucleotide-binding</keyword>
<evidence type="ECO:0000313" key="2">
    <source>
        <dbReference type="EMBL" id="MBP1298869.1"/>
    </source>
</evidence>
<keyword evidence="2" id="KW-0067">ATP-binding</keyword>
<keyword evidence="2" id="KW-0347">Helicase</keyword>
<sequence>MATSDTKLADTDEKIFIGKGEEAAWLTLALANRHGLVTGATGTGKTVTLQVMAEGFARAGVPVFAADIKGDLSGISEVGEAKDFILKRAKEMGLTFQPDQFSTVFWDVFGEQGHPVRATVTEMGPLLLSRMLDLNDVQEGVLNVAFRVADENGLTLIDMKDLRALLDAIAPDGSKKAADDEEDPLTPIRKAAQSYGNVSKATIGTIQRQLLVLENQGGAKFFGEPALTLKDFMRTDRDGRGMVNILVADKLMQSPRLYATFLLWMLSELFEELPEAGDLPKPKLVFFFDEAHLLFNDAPKALMDKIEQVVRLIRSKGVGVYFVTQNPIDVPDKVLAQLGNRVQHALRAFTPRDQKAVAAAAQTFRPNPKLDTARVIMELGKGEALVSFLEGGGTPSMVERVMVRPPSARIGPITPEERKAIMDASPVKGKYDTAVDAESAYEIIQKRLAGTAAPADGSAGGEGGGILGQLGSIASTIFGTNVKRGRMSTGQVIARSVTRSVTDKVIGGVAADLGKSLGGSVGGSIGRALVRGALGGLLRR</sequence>
<keyword evidence="2" id="KW-0378">Hydrolase</keyword>
<evidence type="ECO:0000313" key="3">
    <source>
        <dbReference type="Proteomes" id="UP000673383"/>
    </source>
</evidence>
<dbReference type="AlphaFoldDB" id="A0A8I2C897"/>
<dbReference type="Pfam" id="PF05872">
    <property type="entry name" value="HerA_C"/>
    <property type="match status" value="1"/>
</dbReference>